<dbReference type="PANTHER" id="PTHR43842">
    <property type="entry name" value="PROPIONYL-COA CARBOXYLASE BETA CHAIN"/>
    <property type="match status" value="1"/>
</dbReference>
<feature type="region of interest" description="Disordered" evidence="2">
    <location>
        <begin position="1"/>
        <end position="31"/>
    </location>
</feature>
<dbReference type="EMBL" id="QFNY01000232">
    <property type="protein sequence ID" value="PZO99040.1"/>
    <property type="molecule type" value="Genomic_DNA"/>
</dbReference>
<feature type="domain" description="CoA carboxyltransferase C-terminal" evidence="4">
    <location>
        <begin position="269"/>
        <end position="498"/>
    </location>
</feature>
<dbReference type="InterPro" id="IPR011762">
    <property type="entry name" value="COA_CT_N"/>
</dbReference>
<sequence>MNPQNDTSTTAGKIADLQDRLAKSRQPAGEDAVREVHGAGRLTARERVEALLDDGSFVEIDALARHRSKAFDLEKERPLTDGVVTGHGTIDGRPVCVFSQDATLFEGKIGETTGAKIIKVLELALKSGTPVIGFYDGAGARLKEGIIALDMYSRILRLQTQASGVIPQIAVVAGECRGIQVHGIAMSDVVISVDGQGSLSMDANPGGVVEAQETGTSHIVVPDESAAQDTVADVLSYLPSNNRAIAPATEPVNTELANRRAEEGADDAALSSEIDHLIPDSASETYDVRDVLAAVLDEDSLLELGLGFAPNIITGFARLEGRAVGVIANQPTVKAGGIDIDSAEKVSYFIQLCDAFNLPLVSFVDAPGFLPEDPDAPVIRRTAKLFHTTAAASVGKITVITRKATGSAYLALAAKRMGTDLVFAWPTAEVAVADADTFAAEIGADEATAQDPYEAAASGLVDAVLPPSETRQKLVEGLGLLERKVEDGYPRKHSIVTF</sequence>
<dbReference type="InterPro" id="IPR034733">
    <property type="entry name" value="AcCoA_carboxyl_beta"/>
</dbReference>
<dbReference type="PROSITE" id="PS50989">
    <property type="entry name" value="COA_CT_CTER"/>
    <property type="match status" value="1"/>
</dbReference>
<comment type="caution">
    <text evidence="5">The sequence shown here is derived from an EMBL/GenBank/DDBJ whole genome shotgun (WGS) entry which is preliminary data.</text>
</comment>
<dbReference type="AlphaFoldDB" id="A0A2W5AWT8"/>
<dbReference type="InterPro" id="IPR029045">
    <property type="entry name" value="ClpP/crotonase-like_dom_sf"/>
</dbReference>
<reference evidence="5 6" key="1">
    <citation type="submission" date="2017-11" db="EMBL/GenBank/DDBJ databases">
        <title>Infants hospitalized years apart are colonized by the same room-sourced microbial strains.</title>
        <authorList>
            <person name="Brooks B."/>
            <person name="Olm M.R."/>
            <person name="Firek B.A."/>
            <person name="Baker R."/>
            <person name="Thomas B.C."/>
            <person name="Morowitz M.J."/>
            <person name="Banfield J.F."/>
        </authorList>
    </citation>
    <scope>NUCLEOTIDE SEQUENCE [LARGE SCALE GENOMIC DNA]</scope>
    <source>
        <strain evidence="5">S2_012_000_R3_87</strain>
    </source>
</reference>
<evidence type="ECO:0000256" key="1">
    <source>
        <dbReference type="ARBA" id="ARBA00006102"/>
    </source>
</evidence>
<dbReference type="Proteomes" id="UP000249451">
    <property type="component" value="Unassembled WGS sequence"/>
</dbReference>
<dbReference type="Gene3D" id="3.90.226.10">
    <property type="entry name" value="2-enoyl-CoA Hydratase, Chain A, domain 1"/>
    <property type="match status" value="2"/>
</dbReference>
<feature type="domain" description="CoA carboxyltransferase N-terminal" evidence="3">
    <location>
        <begin position="1"/>
        <end position="197"/>
    </location>
</feature>
<comment type="similarity">
    <text evidence="1">Belongs to the AccD/PCCB family.</text>
</comment>
<evidence type="ECO:0000313" key="5">
    <source>
        <dbReference type="EMBL" id="PZO99040.1"/>
    </source>
</evidence>
<dbReference type="InterPro" id="IPR011763">
    <property type="entry name" value="COA_CT_C"/>
</dbReference>
<evidence type="ECO:0000256" key="2">
    <source>
        <dbReference type="SAM" id="MobiDB-lite"/>
    </source>
</evidence>
<gene>
    <name evidence="5" type="ORF">DI609_09205</name>
</gene>
<evidence type="ECO:0000259" key="4">
    <source>
        <dbReference type="PROSITE" id="PS50989"/>
    </source>
</evidence>
<dbReference type="Pfam" id="PF01039">
    <property type="entry name" value="Carboxyl_trans"/>
    <property type="match status" value="1"/>
</dbReference>
<accession>A0A2W5AWT8</accession>
<dbReference type="PANTHER" id="PTHR43842:SF2">
    <property type="entry name" value="PROPIONYL-COA CARBOXYLASE BETA CHAIN, MITOCHONDRIAL"/>
    <property type="match status" value="1"/>
</dbReference>
<dbReference type="SUPFAM" id="SSF52096">
    <property type="entry name" value="ClpP/crotonase"/>
    <property type="match status" value="2"/>
</dbReference>
<proteinExistence type="inferred from homology"/>
<dbReference type="InterPro" id="IPR051047">
    <property type="entry name" value="AccD/PCCB"/>
</dbReference>
<dbReference type="GO" id="GO:0009317">
    <property type="term" value="C:acetyl-CoA carboxylase complex"/>
    <property type="evidence" value="ECO:0007669"/>
    <property type="project" value="TreeGrafter"/>
</dbReference>
<name>A0A2W5AWT8_9CORY</name>
<evidence type="ECO:0000313" key="6">
    <source>
        <dbReference type="Proteomes" id="UP000249451"/>
    </source>
</evidence>
<dbReference type="GO" id="GO:0004658">
    <property type="term" value="F:propionyl-CoA carboxylase activity"/>
    <property type="evidence" value="ECO:0007669"/>
    <property type="project" value="TreeGrafter"/>
</dbReference>
<evidence type="ECO:0000259" key="3">
    <source>
        <dbReference type="PROSITE" id="PS50980"/>
    </source>
</evidence>
<feature type="compositionally biased region" description="Polar residues" evidence="2">
    <location>
        <begin position="1"/>
        <end position="11"/>
    </location>
</feature>
<organism evidence="5 6">
    <name type="scientific">Corynebacterium urealyticum</name>
    <dbReference type="NCBI Taxonomy" id="43771"/>
    <lineage>
        <taxon>Bacteria</taxon>
        <taxon>Bacillati</taxon>
        <taxon>Actinomycetota</taxon>
        <taxon>Actinomycetes</taxon>
        <taxon>Mycobacteriales</taxon>
        <taxon>Corynebacteriaceae</taxon>
        <taxon>Corynebacterium</taxon>
    </lineage>
</organism>
<protein>
    <submittedName>
        <fullName evidence="5">Acyl-CoA carboxylase subunit beta</fullName>
    </submittedName>
</protein>
<dbReference type="PROSITE" id="PS50980">
    <property type="entry name" value="COA_CT_NTER"/>
    <property type="match status" value="1"/>
</dbReference>